<sequence>MRRDVYHHFLLAFPFVVAEATLEGHRGVFVDPCDMLRETVLEGVWLQTGSLAVRMRTDNAALVEWQCQYDRVREVRLRHCFLLHPLADHSLAALKDEDETNPCASEWSQWLPWSSGGWR</sequence>
<evidence type="ECO:0000256" key="1">
    <source>
        <dbReference type="SAM" id="SignalP"/>
    </source>
</evidence>
<keyword evidence="2" id="KW-1185">Reference proteome</keyword>
<name>A0A7E4WEC3_PANRE</name>
<feature type="chain" id="PRO_5028829610" evidence="1">
    <location>
        <begin position="21"/>
        <end position="119"/>
    </location>
</feature>
<accession>A0A7E4WEC3</accession>
<reference evidence="3" key="2">
    <citation type="submission" date="2020-10" db="UniProtKB">
        <authorList>
            <consortium name="WormBaseParasite"/>
        </authorList>
    </citation>
    <scope>IDENTIFICATION</scope>
</reference>
<evidence type="ECO:0000313" key="2">
    <source>
        <dbReference type="Proteomes" id="UP000492821"/>
    </source>
</evidence>
<evidence type="ECO:0000313" key="3">
    <source>
        <dbReference type="WBParaSite" id="Pan_g9971.t1"/>
    </source>
</evidence>
<feature type="signal peptide" evidence="1">
    <location>
        <begin position="1"/>
        <end position="20"/>
    </location>
</feature>
<organism evidence="2 3">
    <name type="scientific">Panagrellus redivivus</name>
    <name type="common">Microworm</name>
    <dbReference type="NCBI Taxonomy" id="6233"/>
    <lineage>
        <taxon>Eukaryota</taxon>
        <taxon>Metazoa</taxon>
        <taxon>Ecdysozoa</taxon>
        <taxon>Nematoda</taxon>
        <taxon>Chromadorea</taxon>
        <taxon>Rhabditida</taxon>
        <taxon>Tylenchina</taxon>
        <taxon>Panagrolaimomorpha</taxon>
        <taxon>Panagrolaimoidea</taxon>
        <taxon>Panagrolaimidae</taxon>
        <taxon>Panagrellus</taxon>
    </lineage>
</organism>
<reference evidence="2" key="1">
    <citation type="journal article" date="2013" name="Genetics">
        <title>The draft genome and transcriptome of Panagrellus redivivus are shaped by the harsh demands of a free-living lifestyle.</title>
        <authorList>
            <person name="Srinivasan J."/>
            <person name="Dillman A.R."/>
            <person name="Macchietto M.G."/>
            <person name="Heikkinen L."/>
            <person name="Lakso M."/>
            <person name="Fracchia K.M."/>
            <person name="Antoshechkin I."/>
            <person name="Mortazavi A."/>
            <person name="Wong G."/>
            <person name="Sternberg P.W."/>
        </authorList>
    </citation>
    <scope>NUCLEOTIDE SEQUENCE [LARGE SCALE GENOMIC DNA]</scope>
    <source>
        <strain evidence="2">MT8872</strain>
    </source>
</reference>
<dbReference type="AlphaFoldDB" id="A0A7E4WEC3"/>
<keyword evidence="1" id="KW-0732">Signal</keyword>
<dbReference type="WBParaSite" id="Pan_g9971.t1">
    <property type="protein sequence ID" value="Pan_g9971.t1"/>
    <property type="gene ID" value="Pan_g9971"/>
</dbReference>
<proteinExistence type="predicted"/>
<dbReference type="Proteomes" id="UP000492821">
    <property type="component" value="Unassembled WGS sequence"/>
</dbReference>
<protein>
    <submittedName>
        <fullName evidence="3">Secreted protein</fullName>
    </submittedName>
</protein>